<dbReference type="SUPFAM" id="SSF69917">
    <property type="entry name" value="OMPT-like"/>
    <property type="match status" value="1"/>
</dbReference>
<comment type="caution">
    <text evidence="2">The sequence shown here is derived from an EMBL/GenBank/DDBJ whole genome shotgun (WGS) entry which is preliminary data.</text>
</comment>
<accession>A0A939BRM9</accession>
<feature type="chain" id="PRO_5037436462" description="Omptin family outer membrane protease" evidence="1">
    <location>
        <begin position="23"/>
        <end position="306"/>
    </location>
</feature>
<keyword evidence="1" id="KW-0732">Signal</keyword>
<protein>
    <recommendedName>
        <fullName evidence="4">Omptin family outer membrane protease</fullName>
    </recommendedName>
</protein>
<gene>
    <name evidence="2" type="ORF">JOC47_001012</name>
</gene>
<dbReference type="RefSeq" id="WP_204700889.1">
    <property type="nucleotide sequence ID" value="NZ_JAFBDQ010000004.1"/>
</dbReference>
<organism evidence="2 3">
    <name type="scientific">Halanaerobacter jeridensis</name>
    <dbReference type="NCBI Taxonomy" id="706427"/>
    <lineage>
        <taxon>Bacteria</taxon>
        <taxon>Bacillati</taxon>
        <taxon>Bacillota</taxon>
        <taxon>Clostridia</taxon>
        <taxon>Halanaerobiales</taxon>
        <taxon>Halobacteroidaceae</taxon>
        <taxon>Halanaerobacter</taxon>
    </lineage>
</organism>
<dbReference type="AlphaFoldDB" id="A0A939BRM9"/>
<dbReference type="Proteomes" id="UP000774000">
    <property type="component" value="Unassembled WGS sequence"/>
</dbReference>
<dbReference type="InterPro" id="IPR020080">
    <property type="entry name" value="OM_adhesin/peptidase_omptin"/>
</dbReference>
<evidence type="ECO:0008006" key="4">
    <source>
        <dbReference type="Google" id="ProtNLM"/>
    </source>
</evidence>
<dbReference type="GO" id="GO:0004190">
    <property type="term" value="F:aspartic-type endopeptidase activity"/>
    <property type="evidence" value="ECO:0007669"/>
    <property type="project" value="InterPro"/>
</dbReference>
<feature type="signal peptide" evidence="1">
    <location>
        <begin position="1"/>
        <end position="22"/>
    </location>
</feature>
<reference evidence="2" key="1">
    <citation type="submission" date="2021-01" db="EMBL/GenBank/DDBJ databases">
        <title>Genomic Encyclopedia of Type Strains, Phase IV (KMG-IV): sequencing the most valuable type-strain genomes for metagenomic binning, comparative biology and taxonomic classification.</title>
        <authorList>
            <person name="Goeker M."/>
        </authorList>
    </citation>
    <scope>NUCLEOTIDE SEQUENCE</scope>
    <source>
        <strain evidence="2">DSM 23230</strain>
    </source>
</reference>
<sequence length="306" mass="35322">MKKKNIIILMLFFLFISPLASAQEGEGGIQFQFGKLNGETDYTIHGEADGGWKSELIFPLDTKFITTKYIHSLKTTTLGIKNINLSVMKNLDQENNGIMKDSDWIYSQSENKIIYSESTADLDLWSGNLELLSPSKDYNQNMSYHLKLGYKYNNYDYNVHDVVQYNYFNNTKSERSGKVLAYEVQYHIPYLGVKVKNSTQQKLNWQIDLNLAPYVEAEDVDDHILRYKESTGETDGSAIIINSVLNYNINSNLIFSLSGTYNKIDTEGYQEQYWYDGDYKGEKIKNIDHTIDLESYKIATSIKYLF</sequence>
<name>A0A939BRM9_9FIRM</name>
<evidence type="ECO:0000256" key="1">
    <source>
        <dbReference type="SAM" id="SignalP"/>
    </source>
</evidence>
<dbReference type="Gene3D" id="2.40.128.90">
    <property type="entry name" value="OMPT-like"/>
    <property type="match status" value="1"/>
</dbReference>
<evidence type="ECO:0000313" key="2">
    <source>
        <dbReference type="EMBL" id="MBM7556176.1"/>
    </source>
</evidence>
<proteinExistence type="predicted"/>
<evidence type="ECO:0000313" key="3">
    <source>
        <dbReference type="Proteomes" id="UP000774000"/>
    </source>
</evidence>
<keyword evidence="3" id="KW-1185">Reference proteome</keyword>
<dbReference type="EMBL" id="JAFBDQ010000004">
    <property type="protein sequence ID" value="MBM7556176.1"/>
    <property type="molecule type" value="Genomic_DNA"/>
</dbReference>
<dbReference type="InterPro" id="IPR053724">
    <property type="entry name" value="OMP_A26_sf"/>
</dbReference>